<accession>A0A6J8C2I4</accession>
<dbReference type="FunFam" id="3.40.50.10140:FF:000001">
    <property type="entry name" value="Toll-like receptor 2"/>
    <property type="match status" value="1"/>
</dbReference>
<dbReference type="SMART" id="SM00369">
    <property type="entry name" value="LRR_TYP"/>
    <property type="match status" value="5"/>
</dbReference>
<dbReference type="InterPro" id="IPR035897">
    <property type="entry name" value="Toll_tir_struct_dom_sf"/>
</dbReference>
<keyword evidence="3" id="KW-0399">Innate immunity</keyword>
<dbReference type="AlphaFoldDB" id="A0A6J8C2I4"/>
<dbReference type="GO" id="GO:0038023">
    <property type="term" value="F:signaling receptor activity"/>
    <property type="evidence" value="ECO:0007669"/>
    <property type="project" value="TreeGrafter"/>
</dbReference>
<dbReference type="GO" id="GO:0045087">
    <property type="term" value="P:innate immune response"/>
    <property type="evidence" value="ECO:0007669"/>
    <property type="project" value="UniProtKB-KW"/>
</dbReference>
<dbReference type="InterPro" id="IPR000157">
    <property type="entry name" value="TIR_dom"/>
</dbReference>
<evidence type="ECO:0000256" key="5">
    <source>
        <dbReference type="ARBA" id="ARBA00022692"/>
    </source>
</evidence>
<evidence type="ECO:0000256" key="6">
    <source>
        <dbReference type="ARBA" id="ARBA00022729"/>
    </source>
</evidence>
<keyword evidence="6 14" id="KW-0732">Signal</keyword>
<evidence type="ECO:0000256" key="14">
    <source>
        <dbReference type="SAM" id="SignalP"/>
    </source>
</evidence>
<evidence type="ECO:0000313" key="16">
    <source>
        <dbReference type="EMBL" id="CAC5389721.1"/>
    </source>
</evidence>
<feature type="domain" description="TIR" evidence="15">
    <location>
        <begin position="807"/>
        <end position="948"/>
    </location>
</feature>
<dbReference type="PANTHER" id="PTHR24365">
    <property type="entry name" value="TOLL-LIKE RECEPTOR"/>
    <property type="match status" value="1"/>
</dbReference>
<dbReference type="Pfam" id="PF01582">
    <property type="entry name" value="TIR"/>
    <property type="match status" value="1"/>
</dbReference>
<evidence type="ECO:0000256" key="11">
    <source>
        <dbReference type="ARBA" id="ARBA00023170"/>
    </source>
</evidence>
<dbReference type="SMART" id="SM00255">
    <property type="entry name" value="TIR"/>
    <property type="match status" value="1"/>
</dbReference>
<dbReference type="PROSITE" id="PS50104">
    <property type="entry name" value="TIR"/>
    <property type="match status" value="1"/>
</dbReference>
<dbReference type="InterPro" id="IPR032675">
    <property type="entry name" value="LRR_dom_sf"/>
</dbReference>
<keyword evidence="9 13" id="KW-1133">Transmembrane helix</keyword>
<organism evidence="16 17">
    <name type="scientific">Mytilus coruscus</name>
    <name type="common">Sea mussel</name>
    <dbReference type="NCBI Taxonomy" id="42192"/>
    <lineage>
        <taxon>Eukaryota</taxon>
        <taxon>Metazoa</taxon>
        <taxon>Spiralia</taxon>
        <taxon>Lophotrochozoa</taxon>
        <taxon>Mollusca</taxon>
        <taxon>Bivalvia</taxon>
        <taxon>Autobranchia</taxon>
        <taxon>Pteriomorphia</taxon>
        <taxon>Mytilida</taxon>
        <taxon>Mytiloidea</taxon>
        <taxon>Mytilidae</taxon>
        <taxon>Mytilinae</taxon>
        <taxon>Mytilus</taxon>
    </lineage>
</organism>
<dbReference type="PANTHER" id="PTHR24365:SF541">
    <property type="entry name" value="PROTEIN TOLL-RELATED"/>
    <property type="match status" value="1"/>
</dbReference>
<feature type="signal peptide" evidence="14">
    <location>
        <begin position="1"/>
        <end position="23"/>
    </location>
</feature>
<evidence type="ECO:0000256" key="3">
    <source>
        <dbReference type="ARBA" id="ARBA00022588"/>
    </source>
</evidence>
<evidence type="ECO:0000256" key="2">
    <source>
        <dbReference type="ARBA" id="ARBA00009634"/>
    </source>
</evidence>
<keyword evidence="5 13" id="KW-0812">Transmembrane</keyword>
<evidence type="ECO:0000313" key="17">
    <source>
        <dbReference type="Proteomes" id="UP000507470"/>
    </source>
</evidence>
<evidence type="ECO:0000256" key="4">
    <source>
        <dbReference type="ARBA" id="ARBA00022614"/>
    </source>
</evidence>
<feature type="transmembrane region" description="Helical" evidence="13">
    <location>
        <begin position="752"/>
        <end position="775"/>
    </location>
</feature>
<evidence type="ECO:0000256" key="8">
    <source>
        <dbReference type="ARBA" id="ARBA00022859"/>
    </source>
</evidence>
<evidence type="ECO:0000256" key="7">
    <source>
        <dbReference type="ARBA" id="ARBA00022737"/>
    </source>
</evidence>
<dbReference type="Gene3D" id="3.80.10.10">
    <property type="entry name" value="Ribonuclease Inhibitor"/>
    <property type="match status" value="4"/>
</dbReference>
<gene>
    <name evidence="16" type="ORF">MCOR_24860</name>
</gene>
<comment type="similarity">
    <text evidence="2">Belongs to the Toll-like receptor family.</text>
</comment>
<dbReference type="SUPFAM" id="SSF52200">
    <property type="entry name" value="Toll/Interleukin receptor TIR domain"/>
    <property type="match status" value="1"/>
</dbReference>
<dbReference type="EMBL" id="CACVKT020004360">
    <property type="protein sequence ID" value="CAC5389721.1"/>
    <property type="molecule type" value="Genomic_DNA"/>
</dbReference>
<reference evidence="16 17" key="1">
    <citation type="submission" date="2020-06" db="EMBL/GenBank/DDBJ databases">
        <authorList>
            <person name="Li R."/>
            <person name="Bekaert M."/>
        </authorList>
    </citation>
    <scope>NUCLEOTIDE SEQUENCE [LARGE SCALE GENOMIC DNA]</scope>
    <source>
        <strain evidence="17">wild</strain>
    </source>
</reference>
<evidence type="ECO:0000256" key="9">
    <source>
        <dbReference type="ARBA" id="ARBA00022989"/>
    </source>
</evidence>
<keyword evidence="7" id="KW-0677">Repeat</keyword>
<evidence type="ECO:0000256" key="10">
    <source>
        <dbReference type="ARBA" id="ARBA00023136"/>
    </source>
</evidence>
<sequence>MHSLATPVRALVLLKTAIVTVSSDENHFSQANILLDEGAQRSCITQDMADKLNLKHESNEIITFSGFGESDTNVRHLQVATAYLRAQTTDLIPINVLIVPKIAYLIQTYARNQSNIPNMVIPQLFRLLVCFVLTTEVNGHLKTKCNFSHKCRCKTSGTKYVEVDCSHSKLKNIPKLPRNVSNVDLSNNDIHNIPEHHFKDNDILTEINLSLNRLHTLKKEMFYGLKSVRKLHMNNNNLTKTTKDAFSYLQRLSYLDVKKNNISWRNNKVIFPQSLLTLKIDYNSSEENLPEMSHLEILDVSGSSGHCYINAVKPDTFRSVPKIYGLDISACKVNYVHKGSFSFMRNLSILNISFNTCLRFDGLENVTIDLPSTSIKILKFNKIHKTFQMNTKILKQHLSHLRYTNLEEMHGDSNRIQLIEDGAIQQLPSSIRKLFVSDNEFSYGQYFFDFITMQIEFVNASFLFSSRRDNEREEKCERPDESCCKPIHTSDETISRFSAAWRVLPIPRKLRRVLYKDCFLRYEIPQYTVFKNIVKYVDLSYNIFYSWIGPLLTFDHVQFLDLSNNICSNVSKIFFKSVPNVTTLLIQNNLLGFVLPDDTEGEIMRHMQALQMINLAENRIPSLPYTFFKSQANLKYIKLGGNMMDNITFQMNHMKQFSNLDLSNNRISSLDEHARGHLEEVYKVNINFSIDLSGNPLKCSCDTIEFIKWISTTKIMIQNKHKTSCLTSHGDPESLRKPNRVFEKLQMECSSYSSLIVGTVASLVVFLFVLLWGIGYRNRWRLRYMYYMVKNKYQVQNKGNSDNESLYEYDAFISYDNNDRFFVHDKLLPCLERKAGLKLCIHKRDFLPGNDIAGNITSAIHKSRQVVILMSHNYLDSYWCMFEYNMAKVESIYSRNKENILFLVFLEQMSPKDLPMMVLELVQSHSYIEYPNDEFGDTVFWNKLREVLSQ</sequence>
<dbReference type="PRINTS" id="PR01537">
    <property type="entry name" value="INTRLKN1R1F"/>
</dbReference>
<evidence type="ECO:0000256" key="12">
    <source>
        <dbReference type="ARBA" id="ARBA00023180"/>
    </source>
</evidence>
<evidence type="ECO:0000259" key="15">
    <source>
        <dbReference type="PROSITE" id="PS50104"/>
    </source>
</evidence>
<dbReference type="Proteomes" id="UP000507470">
    <property type="component" value="Unassembled WGS sequence"/>
</dbReference>
<protein>
    <recommendedName>
        <fullName evidence="15">TIR domain-containing protein</fullName>
    </recommendedName>
</protein>
<feature type="chain" id="PRO_5026728129" description="TIR domain-containing protein" evidence="14">
    <location>
        <begin position="24"/>
        <end position="950"/>
    </location>
</feature>
<dbReference type="GO" id="GO:0005886">
    <property type="term" value="C:plasma membrane"/>
    <property type="evidence" value="ECO:0007669"/>
    <property type="project" value="TreeGrafter"/>
</dbReference>
<dbReference type="InterPro" id="IPR003591">
    <property type="entry name" value="Leu-rich_rpt_typical-subtyp"/>
</dbReference>
<dbReference type="Gene3D" id="3.40.50.10140">
    <property type="entry name" value="Toll/interleukin-1 receptor homology (TIR) domain"/>
    <property type="match status" value="1"/>
</dbReference>
<dbReference type="Pfam" id="PF13855">
    <property type="entry name" value="LRR_8"/>
    <property type="match status" value="2"/>
</dbReference>
<comment type="subcellular location">
    <subcellularLocation>
        <location evidence="1">Membrane</location>
        <topology evidence="1">Single-pass type I membrane protein</topology>
    </subcellularLocation>
</comment>
<keyword evidence="10 13" id="KW-0472">Membrane</keyword>
<keyword evidence="17" id="KW-1185">Reference proteome</keyword>
<keyword evidence="4" id="KW-0433">Leucine-rich repeat</keyword>
<keyword evidence="8" id="KW-0391">Immunity</keyword>
<dbReference type="InterPro" id="IPR001611">
    <property type="entry name" value="Leu-rich_rpt"/>
</dbReference>
<proteinExistence type="inferred from homology"/>
<dbReference type="SUPFAM" id="SSF52058">
    <property type="entry name" value="L domain-like"/>
    <property type="match status" value="2"/>
</dbReference>
<keyword evidence="11" id="KW-0675">Receptor</keyword>
<dbReference type="OrthoDB" id="1526598at2759"/>
<evidence type="ECO:0000256" key="1">
    <source>
        <dbReference type="ARBA" id="ARBA00004479"/>
    </source>
</evidence>
<keyword evidence="12" id="KW-0325">Glycoprotein</keyword>
<name>A0A6J8C2I4_MYTCO</name>
<dbReference type="GO" id="GO:0007165">
    <property type="term" value="P:signal transduction"/>
    <property type="evidence" value="ECO:0007669"/>
    <property type="project" value="InterPro"/>
</dbReference>
<evidence type="ECO:0000256" key="13">
    <source>
        <dbReference type="SAM" id="Phobius"/>
    </source>
</evidence>